<evidence type="ECO:0000256" key="1">
    <source>
        <dbReference type="ARBA" id="ARBA00004651"/>
    </source>
</evidence>
<dbReference type="Pfam" id="PF02588">
    <property type="entry name" value="YitT_membrane"/>
    <property type="match status" value="1"/>
</dbReference>
<organism evidence="8">
    <name type="scientific">marine sediment metagenome</name>
    <dbReference type="NCBI Taxonomy" id="412755"/>
    <lineage>
        <taxon>unclassified sequences</taxon>
        <taxon>metagenomes</taxon>
        <taxon>ecological metagenomes</taxon>
    </lineage>
</organism>
<keyword evidence="2" id="KW-1003">Cell membrane</keyword>
<dbReference type="InterPro" id="IPR051461">
    <property type="entry name" value="UPF0750_membrane"/>
</dbReference>
<dbReference type="PANTHER" id="PTHR33545:SF5">
    <property type="entry name" value="UPF0750 MEMBRANE PROTEIN YITT"/>
    <property type="match status" value="1"/>
</dbReference>
<keyword evidence="5 6" id="KW-0472">Membrane</keyword>
<comment type="caution">
    <text evidence="8">The sequence shown here is derived from an EMBL/GenBank/DDBJ whole genome shotgun (WGS) entry which is preliminary data.</text>
</comment>
<feature type="transmembrane region" description="Helical" evidence="6">
    <location>
        <begin position="85"/>
        <end position="107"/>
    </location>
</feature>
<evidence type="ECO:0000256" key="2">
    <source>
        <dbReference type="ARBA" id="ARBA00022475"/>
    </source>
</evidence>
<sequence>LLNLPFIYLAYKHIRKTFVVHMFIAVVLFAIFLSILENVPAFDGDFLEVIVIGGALLGTGVGFIIKSGGCTDGTEILAIIINRKFGFTVGQIILTINVFIFAVYGWIFKDWHIAVKSLMTYIVAFKMIDIVIAGLDEVKSVLIMTTKPKKIQDLITRKLGLGLTVIPGIGGYSGEDRDILFIIVERLDLAELKNLVLTEDPLAFMAIENLHEVAYGRQISKVSQRKNKQLKKKKKFFKFN</sequence>
<dbReference type="InterPro" id="IPR003740">
    <property type="entry name" value="YitT"/>
</dbReference>
<evidence type="ECO:0000313" key="8">
    <source>
        <dbReference type="EMBL" id="KKL28805.1"/>
    </source>
</evidence>
<feature type="transmembrane region" description="Helical" evidence="6">
    <location>
        <begin position="18"/>
        <end position="35"/>
    </location>
</feature>
<dbReference type="GO" id="GO:0005886">
    <property type="term" value="C:plasma membrane"/>
    <property type="evidence" value="ECO:0007669"/>
    <property type="project" value="UniProtKB-SubCell"/>
</dbReference>
<evidence type="ECO:0000259" key="7">
    <source>
        <dbReference type="Pfam" id="PF10035"/>
    </source>
</evidence>
<dbReference type="Gene3D" id="3.30.70.120">
    <property type="match status" value="1"/>
</dbReference>
<comment type="subcellular location">
    <subcellularLocation>
        <location evidence="1">Cell membrane</location>
        <topology evidence="1">Multi-pass membrane protein</topology>
    </subcellularLocation>
</comment>
<keyword evidence="3 6" id="KW-0812">Transmembrane</keyword>
<evidence type="ECO:0000256" key="5">
    <source>
        <dbReference type="ARBA" id="ARBA00023136"/>
    </source>
</evidence>
<feature type="transmembrane region" description="Helical" evidence="6">
    <location>
        <begin position="113"/>
        <end position="135"/>
    </location>
</feature>
<feature type="domain" description="DUF2179" evidence="7">
    <location>
        <begin position="162"/>
        <end position="213"/>
    </location>
</feature>
<dbReference type="Pfam" id="PF10035">
    <property type="entry name" value="DUF2179"/>
    <property type="match status" value="1"/>
</dbReference>
<feature type="non-terminal residue" evidence="8">
    <location>
        <position position="1"/>
    </location>
</feature>
<evidence type="ECO:0000256" key="6">
    <source>
        <dbReference type="SAM" id="Phobius"/>
    </source>
</evidence>
<dbReference type="AlphaFoldDB" id="A0A0F9C3M3"/>
<dbReference type="PANTHER" id="PTHR33545">
    <property type="entry name" value="UPF0750 MEMBRANE PROTEIN YITT-RELATED"/>
    <property type="match status" value="1"/>
</dbReference>
<name>A0A0F9C3M3_9ZZZZ</name>
<feature type="transmembrane region" description="Helical" evidence="6">
    <location>
        <begin position="47"/>
        <end position="65"/>
    </location>
</feature>
<dbReference type="CDD" id="cd16380">
    <property type="entry name" value="YitT_C"/>
    <property type="match status" value="1"/>
</dbReference>
<dbReference type="InterPro" id="IPR015867">
    <property type="entry name" value="N-reg_PII/ATP_PRibTrfase_C"/>
</dbReference>
<dbReference type="EMBL" id="LAZR01034964">
    <property type="protein sequence ID" value="KKL28805.1"/>
    <property type="molecule type" value="Genomic_DNA"/>
</dbReference>
<reference evidence="8" key="1">
    <citation type="journal article" date="2015" name="Nature">
        <title>Complex archaea that bridge the gap between prokaryotes and eukaryotes.</title>
        <authorList>
            <person name="Spang A."/>
            <person name="Saw J.H."/>
            <person name="Jorgensen S.L."/>
            <person name="Zaremba-Niedzwiedzka K."/>
            <person name="Martijn J."/>
            <person name="Lind A.E."/>
            <person name="van Eijk R."/>
            <person name="Schleper C."/>
            <person name="Guy L."/>
            <person name="Ettema T.J."/>
        </authorList>
    </citation>
    <scope>NUCLEOTIDE SEQUENCE</scope>
</reference>
<evidence type="ECO:0000256" key="4">
    <source>
        <dbReference type="ARBA" id="ARBA00022989"/>
    </source>
</evidence>
<protein>
    <recommendedName>
        <fullName evidence="7">DUF2179 domain-containing protein</fullName>
    </recommendedName>
</protein>
<evidence type="ECO:0000256" key="3">
    <source>
        <dbReference type="ARBA" id="ARBA00022692"/>
    </source>
</evidence>
<gene>
    <name evidence="8" type="ORF">LCGC14_2371460</name>
</gene>
<dbReference type="InterPro" id="IPR019264">
    <property type="entry name" value="DUF2179"/>
</dbReference>
<proteinExistence type="predicted"/>
<keyword evidence="4 6" id="KW-1133">Transmembrane helix</keyword>
<accession>A0A0F9C3M3</accession>